<dbReference type="Gene3D" id="2.40.70.10">
    <property type="entry name" value="Acid Proteases"/>
    <property type="match status" value="1"/>
</dbReference>
<dbReference type="Proteomes" id="UP000257109">
    <property type="component" value="Unassembled WGS sequence"/>
</dbReference>
<dbReference type="InterPro" id="IPR021109">
    <property type="entry name" value="Peptidase_aspartic_dom_sf"/>
</dbReference>
<comment type="caution">
    <text evidence="2">The sequence shown here is derived from an EMBL/GenBank/DDBJ whole genome shotgun (WGS) entry which is preliminary data.</text>
</comment>
<reference evidence="2" key="1">
    <citation type="submission" date="2018-05" db="EMBL/GenBank/DDBJ databases">
        <title>Draft genome of Mucuna pruriens seed.</title>
        <authorList>
            <person name="Nnadi N.E."/>
            <person name="Vos R."/>
            <person name="Hasami M.H."/>
            <person name="Devisetty U.K."/>
            <person name="Aguiy J.C."/>
        </authorList>
    </citation>
    <scope>NUCLEOTIDE SEQUENCE [LARGE SCALE GENOMIC DNA]</scope>
    <source>
        <strain evidence="2">JCA_2017</strain>
    </source>
</reference>
<dbReference type="OrthoDB" id="2919534at2759"/>
<evidence type="ECO:0008006" key="4">
    <source>
        <dbReference type="Google" id="ProtNLM"/>
    </source>
</evidence>
<feature type="region of interest" description="Disordered" evidence="1">
    <location>
        <begin position="210"/>
        <end position="253"/>
    </location>
</feature>
<organism evidence="2 3">
    <name type="scientific">Mucuna pruriens</name>
    <name type="common">Velvet bean</name>
    <name type="synonym">Dolichos pruriens</name>
    <dbReference type="NCBI Taxonomy" id="157652"/>
    <lineage>
        <taxon>Eukaryota</taxon>
        <taxon>Viridiplantae</taxon>
        <taxon>Streptophyta</taxon>
        <taxon>Embryophyta</taxon>
        <taxon>Tracheophyta</taxon>
        <taxon>Spermatophyta</taxon>
        <taxon>Magnoliopsida</taxon>
        <taxon>eudicotyledons</taxon>
        <taxon>Gunneridae</taxon>
        <taxon>Pentapetalae</taxon>
        <taxon>rosids</taxon>
        <taxon>fabids</taxon>
        <taxon>Fabales</taxon>
        <taxon>Fabaceae</taxon>
        <taxon>Papilionoideae</taxon>
        <taxon>50 kb inversion clade</taxon>
        <taxon>NPAAA clade</taxon>
        <taxon>indigoferoid/millettioid clade</taxon>
        <taxon>Phaseoleae</taxon>
        <taxon>Mucuna</taxon>
    </lineage>
</organism>
<name>A0A371H504_MUCPR</name>
<dbReference type="CDD" id="cd00303">
    <property type="entry name" value="retropepsin_like"/>
    <property type="match status" value="1"/>
</dbReference>
<gene>
    <name evidence="2" type="ORF">CR513_19309</name>
</gene>
<proteinExistence type="predicted"/>
<sequence length="253" mass="28571">MGLSKEEWCDFHRTLGHSTEGCWTLKTQLEKLVQEGHLGRPSCDEPMVISVIVAEYKVERVLIDQGSSTNILYWSTFRKMGLRHLTEYSGTLYDFAGERVPIKGIVELETIFGERSGVITISILYTMVDAEASYNIIMGRPTLNRLGVIVSTYHLYMKFPVSWEVGSVWADSRVARRCYEDSLRVGVEPIGVGCECLRFGFGSLVSLRKQKTPPDRGCERNPNRATGHPFDKDSNDLRPQGRSAAHGFPHMKH</sequence>
<evidence type="ECO:0000313" key="3">
    <source>
        <dbReference type="Proteomes" id="UP000257109"/>
    </source>
</evidence>
<dbReference type="SUPFAM" id="SSF50630">
    <property type="entry name" value="Acid proteases"/>
    <property type="match status" value="1"/>
</dbReference>
<dbReference type="EMBL" id="QJKJ01003556">
    <property type="protein sequence ID" value="RDX97869.1"/>
    <property type="molecule type" value="Genomic_DNA"/>
</dbReference>
<keyword evidence="3" id="KW-1185">Reference proteome</keyword>
<dbReference type="AlphaFoldDB" id="A0A371H504"/>
<feature type="non-terminal residue" evidence="2">
    <location>
        <position position="1"/>
    </location>
</feature>
<protein>
    <recommendedName>
        <fullName evidence="4">Retrotransposon gag domain-containing protein</fullName>
    </recommendedName>
</protein>
<dbReference type="PANTHER" id="PTHR33240">
    <property type="entry name" value="OS08G0508500 PROTEIN"/>
    <property type="match status" value="1"/>
</dbReference>
<evidence type="ECO:0000256" key="1">
    <source>
        <dbReference type="SAM" id="MobiDB-lite"/>
    </source>
</evidence>
<evidence type="ECO:0000313" key="2">
    <source>
        <dbReference type="EMBL" id="RDX97869.1"/>
    </source>
</evidence>
<accession>A0A371H504</accession>
<feature type="compositionally biased region" description="Basic and acidic residues" evidence="1">
    <location>
        <begin position="212"/>
        <end position="222"/>
    </location>
</feature>
<dbReference type="PANTHER" id="PTHR33240:SF15">
    <property type="entry name" value="GAG-PRO-LIKE PROTEIN"/>
    <property type="match status" value="1"/>
</dbReference>